<dbReference type="GO" id="GO:0005886">
    <property type="term" value="C:plasma membrane"/>
    <property type="evidence" value="ECO:0007669"/>
    <property type="project" value="TreeGrafter"/>
</dbReference>
<organism evidence="10 11">
    <name type="scientific">Circinella minor</name>
    <dbReference type="NCBI Taxonomy" id="1195481"/>
    <lineage>
        <taxon>Eukaryota</taxon>
        <taxon>Fungi</taxon>
        <taxon>Fungi incertae sedis</taxon>
        <taxon>Mucoromycota</taxon>
        <taxon>Mucoromycotina</taxon>
        <taxon>Mucoromycetes</taxon>
        <taxon>Mucorales</taxon>
        <taxon>Lichtheimiaceae</taxon>
        <taxon>Circinella</taxon>
    </lineage>
</organism>
<comment type="catalytic activity">
    <reaction evidence="6">
        <text>a long chain fatty alcohol + a fatty acyl-CoA = a long-chain alcohol wax ester + CoA</text>
        <dbReference type="Rhea" id="RHEA:38443"/>
        <dbReference type="ChEBI" id="CHEBI:17135"/>
        <dbReference type="ChEBI" id="CHEBI:57287"/>
        <dbReference type="ChEBI" id="CHEBI:77636"/>
        <dbReference type="ChEBI" id="CHEBI:235323"/>
        <dbReference type="EC" id="2.3.1.75"/>
    </reaction>
</comment>
<feature type="domain" description="O-acyltransferase WSD1-like N-terminal" evidence="8">
    <location>
        <begin position="6"/>
        <end position="164"/>
    </location>
</feature>
<dbReference type="SUPFAM" id="SSF52777">
    <property type="entry name" value="CoA-dependent acyltransferases"/>
    <property type="match status" value="1"/>
</dbReference>
<dbReference type="Pfam" id="PF06974">
    <property type="entry name" value="WS_DGAT_C"/>
    <property type="match status" value="1"/>
</dbReference>
<dbReference type="InterPro" id="IPR004255">
    <property type="entry name" value="O-acyltransferase_WSD1_N"/>
</dbReference>
<gene>
    <name evidence="10" type="ORF">INT45_008328</name>
</gene>
<evidence type="ECO:0000256" key="1">
    <source>
        <dbReference type="ARBA" id="ARBA00004771"/>
    </source>
</evidence>
<keyword evidence="4" id="KW-0012">Acyltransferase</keyword>
<protein>
    <recommendedName>
        <fullName evidence="12">Diacylglycerol O-acyltransferase</fullName>
    </recommendedName>
</protein>
<name>A0A8H7RWT8_9FUNG</name>
<comment type="pathway">
    <text evidence="2">Lipid metabolism.</text>
</comment>
<dbReference type="PANTHER" id="PTHR31650">
    <property type="entry name" value="O-ACYLTRANSFERASE (WSD1-LIKE) FAMILY PROTEIN"/>
    <property type="match status" value="1"/>
</dbReference>
<evidence type="ECO:0000313" key="11">
    <source>
        <dbReference type="Proteomes" id="UP000646827"/>
    </source>
</evidence>
<comment type="catalytic activity">
    <reaction evidence="7">
        <text>an acyl-CoA + a 1,2-diacyl-sn-glycerol = a triacyl-sn-glycerol + CoA</text>
        <dbReference type="Rhea" id="RHEA:10868"/>
        <dbReference type="ChEBI" id="CHEBI:17815"/>
        <dbReference type="ChEBI" id="CHEBI:57287"/>
        <dbReference type="ChEBI" id="CHEBI:58342"/>
        <dbReference type="ChEBI" id="CHEBI:64615"/>
        <dbReference type="EC" id="2.3.1.20"/>
    </reaction>
</comment>
<dbReference type="PANTHER" id="PTHR31650:SF1">
    <property type="entry name" value="WAX ESTER SYNTHASE_DIACYLGLYCEROL ACYLTRANSFERASE 4-RELATED"/>
    <property type="match status" value="1"/>
</dbReference>
<evidence type="ECO:0008006" key="12">
    <source>
        <dbReference type="Google" id="ProtNLM"/>
    </source>
</evidence>
<feature type="domain" description="O-acyltransferase WSD1 C-terminal" evidence="9">
    <location>
        <begin position="357"/>
        <end position="499"/>
    </location>
</feature>
<dbReference type="InterPro" id="IPR045034">
    <property type="entry name" value="O-acyltransferase_WSD1-like"/>
</dbReference>
<evidence type="ECO:0000256" key="7">
    <source>
        <dbReference type="ARBA" id="ARBA00048109"/>
    </source>
</evidence>
<evidence type="ECO:0000256" key="5">
    <source>
        <dbReference type="ARBA" id="ARBA00024360"/>
    </source>
</evidence>
<dbReference type="Proteomes" id="UP000646827">
    <property type="component" value="Unassembled WGS sequence"/>
</dbReference>
<sequence length="512" mass="59658">MLEEKLSGLDNLFLQIEHPRRLMTVSSLWIFDERLNPSLVYEAIEQLCDDFPRYSTVPAHGSVVDTPIWSNPIGWQPQMNIERYRLKSPSEECLQGYISDMQSRPFDYSKPLWELHAITGLQDEQCAFFWKAHHCLADGLGFIASLLEITSTTTTNKDNKNEKPIIFVDNKKKGSLFPTNIQQQTMGRPIRLTRKPTRFRRNDNNNRRHHQRLLLINDIPDQIYYLLPRWLQWLTSWYFILINNIFILLITLWHDLWVSFLCILPARLSSDRRDFFYTGLQSYKKQVAWSDTIRLKDVRIVRRALKGTVNDVMVLVVTRCIKHYLEEIGMRHDDFVRLFVPINQRDNMDDRSFKNVISGIWGWFSMKDLETSDLLAQVRAEMQAVKSSHIPRLMYKNAVEGILKYFPGFLTAFLPTVNRLVNIPHGVFTNLPGPTEPIEFGGKRIRNIHVLPPQNGKGSLAIGLISYCDQVNITVMADDHSKYPDVAKSICSQFAPEFNLLLREVNMKTTRR</sequence>
<dbReference type="EMBL" id="JAEPRB010000280">
    <property type="protein sequence ID" value="KAG2217677.1"/>
    <property type="molecule type" value="Genomic_DNA"/>
</dbReference>
<evidence type="ECO:0000256" key="4">
    <source>
        <dbReference type="ARBA" id="ARBA00023315"/>
    </source>
</evidence>
<dbReference type="GO" id="GO:0047196">
    <property type="term" value="F:long-chain-alcohol O-fatty-acyltransferase activity"/>
    <property type="evidence" value="ECO:0007669"/>
    <property type="project" value="UniProtKB-EC"/>
</dbReference>
<dbReference type="GO" id="GO:0004144">
    <property type="term" value="F:diacylglycerol O-acyltransferase activity"/>
    <property type="evidence" value="ECO:0007669"/>
    <property type="project" value="UniProtKB-EC"/>
</dbReference>
<dbReference type="GO" id="GO:0019432">
    <property type="term" value="P:triglyceride biosynthetic process"/>
    <property type="evidence" value="ECO:0007669"/>
    <property type="project" value="UniProtKB-UniPathway"/>
</dbReference>
<comment type="similarity">
    <text evidence="5">In the N-terminal section; belongs to the long-chain O-acyltransferase family.</text>
</comment>
<reference evidence="10 11" key="1">
    <citation type="submission" date="2020-12" db="EMBL/GenBank/DDBJ databases">
        <title>Metabolic potential, ecology and presence of endohyphal bacteria is reflected in genomic diversity of Mucoromycotina.</title>
        <authorList>
            <person name="Muszewska A."/>
            <person name="Okrasinska A."/>
            <person name="Steczkiewicz K."/>
            <person name="Drgas O."/>
            <person name="Orlowska M."/>
            <person name="Perlinska-Lenart U."/>
            <person name="Aleksandrzak-Piekarczyk T."/>
            <person name="Szatraj K."/>
            <person name="Zielenkiewicz U."/>
            <person name="Pilsyk S."/>
            <person name="Malc E."/>
            <person name="Mieczkowski P."/>
            <person name="Kruszewska J.S."/>
            <person name="Biernat P."/>
            <person name="Pawlowska J."/>
        </authorList>
    </citation>
    <scope>NUCLEOTIDE SEQUENCE [LARGE SCALE GENOMIC DNA]</scope>
    <source>
        <strain evidence="10 11">CBS 142.35</strain>
    </source>
</reference>
<evidence type="ECO:0000256" key="2">
    <source>
        <dbReference type="ARBA" id="ARBA00005189"/>
    </source>
</evidence>
<dbReference type="AlphaFoldDB" id="A0A8H7RWT8"/>
<keyword evidence="11" id="KW-1185">Reference proteome</keyword>
<evidence type="ECO:0000259" key="9">
    <source>
        <dbReference type="Pfam" id="PF06974"/>
    </source>
</evidence>
<evidence type="ECO:0000256" key="3">
    <source>
        <dbReference type="ARBA" id="ARBA00022679"/>
    </source>
</evidence>
<dbReference type="InterPro" id="IPR009721">
    <property type="entry name" value="O-acyltransferase_WSD1_C"/>
</dbReference>
<evidence type="ECO:0000313" key="10">
    <source>
        <dbReference type="EMBL" id="KAG2217677.1"/>
    </source>
</evidence>
<comment type="caution">
    <text evidence="10">The sequence shown here is derived from an EMBL/GenBank/DDBJ whole genome shotgun (WGS) entry which is preliminary data.</text>
</comment>
<comment type="pathway">
    <text evidence="1">Glycerolipid metabolism; triacylglycerol biosynthesis.</text>
</comment>
<dbReference type="UniPathway" id="UPA00282"/>
<accession>A0A8H7RWT8</accession>
<evidence type="ECO:0000259" key="8">
    <source>
        <dbReference type="Pfam" id="PF03007"/>
    </source>
</evidence>
<evidence type="ECO:0000256" key="6">
    <source>
        <dbReference type="ARBA" id="ARBA00047604"/>
    </source>
</evidence>
<keyword evidence="3" id="KW-0808">Transferase</keyword>
<proteinExistence type="inferred from homology"/>
<dbReference type="Pfam" id="PF03007">
    <property type="entry name" value="WS_DGAT_cat"/>
    <property type="match status" value="1"/>
</dbReference>
<dbReference type="OrthoDB" id="619536at2759"/>